<keyword evidence="7" id="KW-0133">Cell shape</keyword>
<evidence type="ECO:0000256" key="7">
    <source>
        <dbReference type="HAMAP-Rule" id="MF_00038"/>
    </source>
</evidence>
<dbReference type="Proteomes" id="UP000006804">
    <property type="component" value="Chromosome"/>
</dbReference>
<dbReference type="HOGENOM" id="CLU_023982_0_1_0"/>
<keyword evidence="11" id="KW-1185">Reference proteome</keyword>
<comment type="subcellular location">
    <subcellularLocation>
        <location evidence="7">Cell membrane</location>
        <topology evidence="7">Multi-pass membrane protein</topology>
    </subcellularLocation>
    <subcellularLocation>
        <location evidence="1">Membrane</location>
        <topology evidence="1">Multi-pass membrane protein</topology>
    </subcellularLocation>
</comment>
<evidence type="ECO:0000256" key="5">
    <source>
        <dbReference type="ARBA" id="ARBA00022989"/>
    </source>
</evidence>
<feature type="transmembrane region" description="Helical" evidence="7">
    <location>
        <begin position="136"/>
        <end position="153"/>
    </location>
</feature>
<dbReference type="PROSITE" id="PS01348">
    <property type="entry name" value="MRAY_2"/>
    <property type="match status" value="1"/>
</dbReference>
<protein>
    <recommendedName>
        <fullName evidence="7 8">Phospho-N-acetylmuramoyl-pentapeptide-transferase</fullName>
        <ecNumber evidence="7 8">2.7.8.13</ecNumber>
    </recommendedName>
    <alternativeName>
        <fullName evidence="7">UDP-MurNAc-pentapeptide phosphotransferase</fullName>
    </alternativeName>
</protein>
<evidence type="ECO:0000256" key="9">
    <source>
        <dbReference type="PIRSR" id="PIRSR600715-1"/>
    </source>
</evidence>
<dbReference type="EC" id="2.7.8.13" evidence="7 8"/>
<dbReference type="GO" id="GO:0008963">
    <property type="term" value="F:phospho-N-acetylmuramoyl-pentapeptide-transferase activity"/>
    <property type="evidence" value="ECO:0007669"/>
    <property type="project" value="UniProtKB-UniRule"/>
</dbReference>
<keyword evidence="4 7" id="KW-0812">Transmembrane</keyword>
<feature type="transmembrane region" description="Helical" evidence="7">
    <location>
        <begin position="6"/>
        <end position="22"/>
    </location>
</feature>
<evidence type="ECO:0000256" key="1">
    <source>
        <dbReference type="ARBA" id="ARBA00004141"/>
    </source>
</evidence>
<dbReference type="KEGG" id="tta:Theth_1816"/>
<keyword evidence="5 7" id="KW-1133">Transmembrane helix</keyword>
<feature type="binding site" evidence="9">
    <location>
        <position position="207"/>
    </location>
    <ligand>
        <name>Mg(2+)</name>
        <dbReference type="ChEBI" id="CHEBI:18420"/>
    </ligand>
</feature>
<dbReference type="InterPro" id="IPR018480">
    <property type="entry name" value="PNAcMuramoyl-5peptid_Trfase_CS"/>
</dbReference>
<keyword evidence="7" id="KW-0961">Cell wall biogenesis/degradation</keyword>
<dbReference type="InterPro" id="IPR003524">
    <property type="entry name" value="PNAcMuramoyl-5peptid_Trfase"/>
</dbReference>
<evidence type="ECO:0000313" key="11">
    <source>
        <dbReference type="Proteomes" id="UP000006804"/>
    </source>
</evidence>
<dbReference type="GO" id="GO:0005886">
    <property type="term" value="C:plasma membrane"/>
    <property type="evidence" value="ECO:0007669"/>
    <property type="project" value="UniProtKB-SubCell"/>
</dbReference>
<dbReference type="OrthoDB" id="9805475at2"/>
<accession>F7YW86</accession>
<comment type="pathway">
    <text evidence="7">Cell wall biogenesis; peptidoglycan biosynthesis.</text>
</comment>
<dbReference type="PROSITE" id="PS01347">
    <property type="entry name" value="MRAY_1"/>
    <property type="match status" value="1"/>
</dbReference>
<dbReference type="HAMAP" id="MF_00038">
    <property type="entry name" value="MraY"/>
    <property type="match status" value="1"/>
</dbReference>
<dbReference type="PANTHER" id="PTHR22926:SF5">
    <property type="entry name" value="PHOSPHO-N-ACETYLMURAMOYL-PENTAPEPTIDE-TRANSFERASE HOMOLOG"/>
    <property type="match status" value="1"/>
</dbReference>
<comment type="catalytic activity">
    <reaction evidence="7">
        <text>UDP-N-acetyl-alpha-D-muramoyl-L-alanyl-gamma-D-glutamyl-meso-2,6-diaminopimeloyl-D-alanyl-D-alanine + di-trans,octa-cis-undecaprenyl phosphate = di-trans,octa-cis-undecaprenyl diphospho-N-acetyl-alpha-D-muramoyl-L-alanyl-D-glutamyl-meso-2,6-diaminopimeloyl-D-alanyl-D-alanine + UMP</text>
        <dbReference type="Rhea" id="RHEA:28386"/>
        <dbReference type="ChEBI" id="CHEBI:57865"/>
        <dbReference type="ChEBI" id="CHEBI:60392"/>
        <dbReference type="ChEBI" id="CHEBI:61386"/>
        <dbReference type="ChEBI" id="CHEBI:61387"/>
        <dbReference type="EC" id="2.7.8.13"/>
    </reaction>
</comment>
<organism evidence="10 11">
    <name type="scientific">Pseudothermotoga thermarum DSM 5069</name>
    <dbReference type="NCBI Taxonomy" id="688269"/>
    <lineage>
        <taxon>Bacteria</taxon>
        <taxon>Thermotogati</taxon>
        <taxon>Thermotogota</taxon>
        <taxon>Thermotogae</taxon>
        <taxon>Thermotogales</taxon>
        <taxon>Thermotogaceae</taxon>
        <taxon>Pseudothermotoga</taxon>
    </lineage>
</organism>
<evidence type="ECO:0000313" key="10">
    <source>
        <dbReference type="EMBL" id="AEH51858.1"/>
    </source>
</evidence>
<keyword evidence="7 9" id="KW-0479">Metal-binding</keyword>
<evidence type="ECO:0000256" key="6">
    <source>
        <dbReference type="ARBA" id="ARBA00023136"/>
    </source>
</evidence>
<comment type="cofactor">
    <cofactor evidence="7 9">
        <name>Mg(2+)</name>
        <dbReference type="ChEBI" id="CHEBI:18420"/>
    </cofactor>
</comment>
<evidence type="ECO:0000256" key="4">
    <source>
        <dbReference type="ARBA" id="ARBA00022692"/>
    </source>
</evidence>
<dbReference type="PANTHER" id="PTHR22926">
    <property type="entry name" value="PHOSPHO-N-ACETYLMURAMOYL-PENTAPEPTIDE-TRANSFERASE"/>
    <property type="match status" value="1"/>
</dbReference>
<dbReference type="CDD" id="cd06852">
    <property type="entry name" value="GT_MraY"/>
    <property type="match status" value="1"/>
</dbReference>
<keyword evidence="7" id="KW-1003">Cell membrane</keyword>
<dbReference type="Pfam" id="PF00953">
    <property type="entry name" value="Glycos_transf_4"/>
    <property type="match status" value="1"/>
</dbReference>
<sequence precursor="true">MLKVLVSFIVSVSLYPFLIKAFKKWKIGQFIREEGPDLHNYKAGTPTMGGILFVTVAVVGCLFSRLYIDALALAMFGFVGFLDDFLSVRRKKALGLRAWQKFSLQVVFATVLYLLIKPESYVAISKFGKIELGGFYPIFAVLLISGFSNAVNLTDGLDGLAGTIYLITAVFYWISLKGKVDSLLYSLVAVMAFLFYNVKPAKIFMGDTGALALGGLLGTIAVRTKSEMFLIALSPIFLVEVISVIMQVTSFKLFKRRIFKMSPLHHHFELLGWKEERVVQIFALVNILFATVVLAEVYGI</sequence>
<dbReference type="eggNOG" id="COG0472">
    <property type="taxonomic scope" value="Bacteria"/>
</dbReference>
<gene>
    <name evidence="7" type="primary">mraY</name>
    <name evidence="10" type="ORF">Theth_1816</name>
</gene>
<feature type="transmembrane region" description="Helical" evidence="7">
    <location>
        <begin position="228"/>
        <end position="251"/>
    </location>
</feature>
<dbReference type="GO" id="GO:0051992">
    <property type="term" value="F:UDP-N-acetylmuramoyl-L-alanyl-D-glutamyl-meso-2,6-diaminopimelyl-D-alanyl-D-alanine:undecaprenyl-phosphate transferase activity"/>
    <property type="evidence" value="ECO:0007669"/>
    <property type="project" value="RHEA"/>
</dbReference>
<keyword evidence="7" id="KW-0131">Cell cycle</keyword>
<feature type="transmembrane region" description="Helical" evidence="7">
    <location>
        <begin position="203"/>
        <end position="222"/>
    </location>
</feature>
<feature type="transmembrane region" description="Helical" evidence="7">
    <location>
        <begin position="278"/>
        <end position="298"/>
    </location>
</feature>
<keyword evidence="7" id="KW-0132">Cell division</keyword>
<comment type="similarity">
    <text evidence="2 7">Belongs to the glycosyltransferase 4 family. MraY subfamily.</text>
</comment>
<dbReference type="InterPro" id="IPR000715">
    <property type="entry name" value="Glycosyl_transferase_4"/>
</dbReference>
<evidence type="ECO:0000256" key="3">
    <source>
        <dbReference type="ARBA" id="ARBA00022679"/>
    </source>
</evidence>
<comment type="function">
    <text evidence="7">Catalyzes the initial step of the lipid cycle reactions in the biosynthesis of the cell wall peptidoglycan: transfers peptidoglycan precursor phospho-MurNAc-pentapeptide from UDP-MurNAc-pentapeptide onto the lipid carrier undecaprenyl phosphate, yielding undecaprenyl-pyrophosphoryl-MurNAc-pentapeptide, known as lipid I.</text>
</comment>
<dbReference type="GO" id="GO:0071555">
    <property type="term" value="P:cell wall organization"/>
    <property type="evidence" value="ECO:0007669"/>
    <property type="project" value="UniProtKB-KW"/>
</dbReference>
<feature type="transmembrane region" description="Helical" evidence="7">
    <location>
        <begin position="182"/>
        <end position="198"/>
    </location>
</feature>
<dbReference type="AlphaFoldDB" id="F7YW86"/>
<keyword evidence="3 7" id="KW-0808">Transferase</keyword>
<keyword evidence="7 9" id="KW-0460">Magnesium</keyword>
<dbReference type="EMBL" id="CP002351">
    <property type="protein sequence ID" value="AEH51858.1"/>
    <property type="molecule type" value="Genomic_DNA"/>
</dbReference>
<dbReference type="STRING" id="688269.Theth_1816"/>
<feature type="binding site" evidence="9">
    <location>
        <position position="152"/>
    </location>
    <ligand>
        <name>Mg(2+)</name>
        <dbReference type="ChEBI" id="CHEBI:18420"/>
    </ligand>
</feature>
<feature type="transmembrane region" description="Helical" evidence="7">
    <location>
        <begin position="98"/>
        <end position="116"/>
    </location>
</feature>
<keyword evidence="7" id="KW-0573">Peptidoglycan synthesis</keyword>
<name>F7YW86_9THEM</name>
<dbReference type="UniPathway" id="UPA00219"/>
<dbReference type="PATRIC" id="fig|688269.3.peg.1870"/>
<dbReference type="NCBIfam" id="TIGR00445">
    <property type="entry name" value="mraY"/>
    <property type="match status" value="1"/>
</dbReference>
<keyword evidence="6 7" id="KW-0472">Membrane</keyword>
<evidence type="ECO:0000256" key="2">
    <source>
        <dbReference type="ARBA" id="ARBA00005583"/>
    </source>
</evidence>
<dbReference type="GO" id="GO:0046872">
    <property type="term" value="F:metal ion binding"/>
    <property type="evidence" value="ECO:0007669"/>
    <property type="project" value="UniProtKB-KW"/>
</dbReference>
<proteinExistence type="inferred from homology"/>
<dbReference type="RefSeq" id="WP_013933066.1">
    <property type="nucleotide sequence ID" value="NC_015707.1"/>
</dbReference>
<feature type="transmembrane region" description="Helical" evidence="7">
    <location>
        <begin position="160"/>
        <end position="176"/>
    </location>
</feature>
<dbReference type="GO" id="GO:0051301">
    <property type="term" value="P:cell division"/>
    <property type="evidence" value="ECO:0007669"/>
    <property type="project" value="UniProtKB-KW"/>
</dbReference>
<reference evidence="10 11" key="1">
    <citation type="submission" date="2010-11" db="EMBL/GenBank/DDBJ databases">
        <title>The complete genome of Thermotoga thermarum DSM 5069.</title>
        <authorList>
            <consortium name="US DOE Joint Genome Institute (JGI-PGF)"/>
            <person name="Lucas S."/>
            <person name="Copeland A."/>
            <person name="Lapidus A."/>
            <person name="Bruce D."/>
            <person name="Goodwin L."/>
            <person name="Pitluck S."/>
            <person name="Kyrpides N."/>
            <person name="Mavromatis K."/>
            <person name="Ivanova N."/>
            <person name="Zeytun A."/>
            <person name="Brettin T."/>
            <person name="Detter J.C."/>
            <person name="Tapia R."/>
            <person name="Han C."/>
            <person name="Land M."/>
            <person name="Hauser L."/>
            <person name="Markowitz V."/>
            <person name="Cheng J.-F."/>
            <person name="Hugenholtz P."/>
            <person name="Woyke T."/>
            <person name="Wu D."/>
            <person name="Spring S."/>
            <person name="Schroeder M."/>
            <person name="Brambilla E."/>
            <person name="Klenk H.-P."/>
            <person name="Eisen J.A."/>
        </authorList>
    </citation>
    <scope>NUCLEOTIDE SEQUENCE [LARGE SCALE GENOMIC DNA]</scope>
    <source>
        <strain evidence="10 11">DSM 5069</strain>
    </source>
</reference>
<dbReference type="GO" id="GO:0008360">
    <property type="term" value="P:regulation of cell shape"/>
    <property type="evidence" value="ECO:0007669"/>
    <property type="project" value="UniProtKB-KW"/>
</dbReference>
<dbReference type="GO" id="GO:0009252">
    <property type="term" value="P:peptidoglycan biosynthetic process"/>
    <property type="evidence" value="ECO:0007669"/>
    <property type="project" value="UniProtKB-UniRule"/>
</dbReference>
<dbReference type="Pfam" id="PF10555">
    <property type="entry name" value="MraY_sig1"/>
    <property type="match status" value="1"/>
</dbReference>
<evidence type="ECO:0000256" key="8">
    <source>
        <dbReference type="NCBIfam" id="TIGR00445"/>
    </source>
</evidence>
<feature type="transmembrane region" description="Helical" evidence="7">
    <location>
        <begin position="43"/>
        <end position="60"/>
    </location>
</feature>